<comment type="caution">
    <text evidence="4">The sequence shown here is derived from an EMBL/GenBank/DDBJ whole genome shotgun (WGS) entry which is preliminary data.</text>
</comment>
<evidence type="ECO:0000313" key="5">
    <source>
        <dbReference type="Proteomes" id="UP000433104"/>
    </source>
</evidence>
<evidence type="ECO:0000256" key="2">
    <source>
        <dbReference type="PROSITE-ProRule" id="PRU00169"/>
    </source>
</evidence>
<name>A0A844ZEJ3_9SPHN</name>
<feature type="modified residue" description="4-aspartylphosphate" evidence="2">
    <location>
        <position position="52"/>
    </location>
</feature>
<dbReference type="GO" id="GO:0000160">
    <property type="term" value="P:phosphorelay signal transduction system"/>
    <property type="evidence" value="ECO:0007669"/>
    <property type="project" value="InterPro"/>
</dbReference>
<evidence type="ECO:0000256" key="1">
    <source>
        <dbReference type="ARBA" id="ARBA00022553"/>
    </source>
</evidence>
<evidence type="ECO:0000313" key="4">
    <source>
        <dbReference type="EMBL" id="MXO85662.1"/>
    </source>
</evidence>
<dbReference type="RefSeq" id="WP_160682041.1">
    <property type="nucleotide sequence ID" value="NZ_WTYW01000001.1"/>
</dbReference>
<dbReference type="Proteomes" id="UP000433104">
    <property type="component" value="Unassembled WGS sequence"/>
</dbReference>
<dbReference type="PANTHER" id="PTHR44591">
    <property type="entry name" value="STRESS RESPONSE REGULATOR PROTEIN 1"/>
    <property type="match status" value="1"/>
</dbReference>
<sequence length="162" mass="16959">MARILIVDADDLAGDLAADMLEQAGHICGVVPCGEAALRLVELNRPGCILLDAGLPKDGAARFVERLRAMPGGSEVPVILMTSPVLAGQGASFGKGIAGEIGKPFARNALRRVVAEVLDTQLATERRQSLRGWLTESMAVKPVAKGRFAVSQTQVAALPSFA</sequence>
<dbReference type="OrthoDB" id="9786548at2"/>
<dbReference type="InterPro" id="IPR050595">
    <property type="entry name" value="Bact_response_regulator"/>
</dbReference>
<dbReference type="SMART" id="SM00448">
    <property type="entry name" value="REC"/>
    <property type="match status" value="1"/>
</dbReference>
<gene>
    <name evidence="4" type="ORF">GRI38_06415</name>
</gene>
<dbReference type="SUPFAM" id="SSF52172">
    <property type="entry name" value="CheY-like"/>
    <property type="match status" value="1"/>
</dbReference>
<protein>
    <submittedName>
        <fullName evidence="4">Response regulator</fullName>
    </submittedName>
</protein>
<keyword evidence="1 2" id="KW-0597">Phosphoprotein</keyword>
<dbReference type="InterPro" id="IPR011006">
    <property type="entry name" value="CheY-like_superfamily"/>
</dbReference>
<dbReference type="Pfam" id="PF00072">
    <property type="entry name" value="Response_reg"/>
    <property type="match status" value="1"/>
</dbReference>
<keyword evidence="5" id="KW-1185">Reference proteome</keyword>
<dbReference type="PANTHER" id="PTHR44591:SF20">
    <property type="entry name" value="PROTEIN PILH"/>
    <property type="match status" value="1"/>
</dbReference>
<feature type="domain" description="Response regulatory" evidence="3">
    <location>
        <begin position="3"/>
        <end position="118"/>
    </location>
</feature>
<dbReference type="Gene3D" id="3.40.50.2300">
    <property type="match status" value="1"/>
</dbReference>
<organism evidence="4 5">
    <name type="scientific">Parapontixanthobacter aurantiacus</name>
    <dbReference type="NCBI Taxonomy" id="1463599"/>
    <lineage>
        <taxon>Bacteria</taxon>
        <taxon>Pseudomonadati</taxon>
        <taxon>Pseudomonadota</taxon>
        <taxon>Alphaproteobacteria</taxon>
        <taxon>Sphingomonadales</taxon>
        <taxon>Erythrobacteraceae</taxon>
        <taxon>Parapontixanthobacter</taxon>
    </lineage>
</organism>
<dbReference type="InterPro" id="IPR001789">
    <property type="entry name" value="Sig_transdc_resp-reg_receiver"/>
</dbReference>
<proteinExistence type="predicted"/>
<dbReference type="PROSITE" id="PS50110">
    <property type="entry name" value="RESPONSE_REGULATORY"/>
    <property type="match status" value="1"/>
</dbReference>
<evidence type="ECO:0000259" key="3">
    <source>
        <dbReference type="PROSITE" id="PS50110"/>
    </source>
</evidence>
<dbReference type="AlphaFoldDB" id="A0A844ZEJ3"/>
<dbReference type="EMBL" id="WTYW01000001">
    <property type="protein sequence ID" value="MXO85662.1"/>
    <property type="molecule type" value="Genomic_DNA"/>
</dbReference>
<reference evidence="4 5" key="1">
    <citation type="submission" date="2019-12" db="EMBL/GenBank/DDBJ databases">
        <title>Genomic-based taxomic classification of the family Erythrobacteraceae.</title>
        <authorList>
            <person name="Xu L."/>
        </authorList>
    </citation>
    <scope>NUCLEOTIDE SEQUENCE [LARGE SCALE GENOMIC DNA]</scope>
    <source>
        <strain evidence="4 5">MCCC 1A09962</strain>
    </source>
</reference>
<accession>A0A844ZEJ3</accession>